<dbReference type="PANTHER" id="PTHR23310">
    <property type="entry name" value="ACYL-COA-BINDING PROTEIN, ACBP"/>
    <property type="match status" value="1"/>
</dbReference>
<reference evidence="4 5" key="1">
    <citation type="journal article" date="2018" name="Nat. Ecol. Evol.">
        <title>Pezizomycetes genomes reveal the molecular basis of ectomycorrhizal truffle lifestyle.</title>
        <authorList>
            <person name="Murat C."/>
            <person name="Payen T."/>
            <person name="Noel B."/>
            <person name="Kuo A."/>
            <person name="Morin E."/>
            <person name="Chen J."/>
            <person name="Kohler A."/>
            <person name="Krizsan K."/>
            <person name="Balestrini R."/>
            <person name="Da Silva C."/>
            <person name="Montanini B."/>
            <person name="Hainaut M."/>
            <person name="Levati E."/>
            <person name="Barry K.W."/>
            <person name="Belfiori B."/>
            <person name="Cichocki N."/>
            <person name="Clum A."/>
            <person name="Dockter R.B."/>
            <person name="Fauchery L."/>
            <person name="Guy J."/>
            <person name="Iotti M."/>
            <person name="Le Tacon F."/>
            <person name="Lindquist E.A."/>
            <person name="Lipzen A."/>
            <person name="Malagnac F."/>
            <person name="Mello A."/>
            <person name="Molinier V."/>
            <person name="Miyauchi S."/>
            <person name="Poulain J."/>
            <person name="Riccioni C."/>
            <person name="Rubini A."/>
            <person name="Sitrit Y."/>
            <person name="Splivallo R."/>
            <person name="Traeger S."/>
            <person name="Wang M."/>
            <person name="Zifcakova L."/>
            <person name="Wipf D."/>
            <person name="Zambonelli A."/>
            <person name="Paolocci F."/>
            <person name="Nowrousian M."/>
            <person name="Ottonello S."/>
            <person name="Baldrian P."/>
            <person name="Spatafora J.W."/>
            <person name="Henrissat B."/>
            <person name="Nagy L.G."/>
            <person name="Aury J.M."/>
            <person name="Wincker P."/>
            <person name="Grigoriev I.V."/>
            <person name="Bonfante P."/>
            <person name="Martin F.M."/>
        </authorList>
    </citation>
    <scope>NUCLEOTIDE SEQUENCE [LARGE SCALE GENOMIC DNA]</scope>
    <source>
        <strain evidence="4 5">RN42</strain>
    </source>
</reference>
<comment type="similarity">
    <text evidence="1">Belongs to the ACBP family.</text>
</comment>
<dbReference type="SUPFAM" id="SSF47027">
    <property type="entry name" value="Acyl-CoA binding protein"/>
    <property type="match status" value="1"/>
</dbReference>
<name>A0A3N4ISZ9_ASCIM</name>
<keyword evidence="2" id="KW-0446">Lipid-binding</keyword>
<protein>
    <submittedName>
        <fullName evidence="4">Acyl-CoA binding protein</fullName>
    </submittedName>
</protein>
<proteinExistence type="inferred from homology"/>
<dbReference type="GO" id="GO:0000062">
    <property type="term" value="F:fatty-acyl-CoA binding"/>
    <property type="evidence" value="ECO:0007669"/>
    <property type="project" value="InterPro"/>
</dbReference>
<organism evidence="4 5">
    <name type="scientific">Ascobolus immersus RN42</name>
    <dbReference type="NCBI Taxonomy" id="1160509"/>
    <lineage>
        <taxon>Eukaryota</taxon>
        <taxon>Fungi</taxon>
        <taxon>Dikarya</taxon>
        <taxon>Ascomycota</taxon>
        <taxon>Pezizomycotina</taxon>
        <taxon>Pezizomycetes</taxon>
        <taxon>Pezizales</taxon>
        <taxon>Ascobolaceae</taxon>
        <taxon>Ascobolus</taxon>
    </lineage>
</organism>
<dbReference type="InterPro" id="IPR035984">
    <property type="entry name" value="Acyl-CoA-binding_sf"/>
</dbReference>
<evidence type="ECO:0000256" key="2">
    <source>
        <dbReference type="ARBA" id="ARBA00023121"/>
    </source>
</evidence>
<dbReference type="OrthoDB" id="346910at2759"/>
<dbReference type="Gene3D" id="1.20.80.10">
    <property type="match status" value="1"/>
</dbReference>
<evidence type="ECO:0000259" key="3">
    <source>
        <dbReference type="PROSITE" id="PS51228"/>
    </source>
</evidence>
<keyword evidence="5" id="KW-1185">Reference proteome</keyword>
<dbReference type="AlphaFoldDB" id="A0A3N4ISZ9"/>
<dbReference type="Pfam" id="PF00887">
    <property type="entry name" value="ACBP"/>
    <property type="match status" value="1"/>
</dbReference>
<accession>A0A3N4ISZ9</accession>
<evidence type="ECO:0000256" key="1">
    <source>
        <dbReference type="ARBA" id="ARBA00005567"/>
    </source>
</evidence>
<dbReference type="STRING" id="1160509.A0A3N4ISZ9"/>
<dbReference type="InterPro" id="IPR000582">
    <property type="entry name" value="Acyl-CoA-binding_protein"/>
</dbReference>
<dbReference type="PROSITE" id="PS51228">
    <property type="entry name" value="ACB_2"/>
    <property type="match status" value="1"/>
</dbReference>
<dbReference type="EMBL" id="ML119647">
    <property type="protein sequence ID" value="RPA87320.1"/>
    <property type="molecule type" value="Genomic_DNA"/>
</dbReference>
<feature type="domain" description="ACB" evidence="3">
    <location>
        <begin position="1"/>
        <end position="99"/>
    </location>
</feature>
<dbReference type="GO" id="GO:0006631">
    <property type="term" value="P:fatty acid metabolic process"/>
    <property type="evidence" value="ECO:0007669"/>
    <property type="project" value="TreeGrafter"/>
</dbReference>
<dbReference type="PANTHER" id="PTHR23310:SF62">
    <property type="entry name" value="ACYL-COA BINDING PROTEIN 1, ISOFORM A"/>
    <property type="match status" value="1"/>
</dbReference>
<evidence type="ECO:0000313" key="5">
    <source>
        <dbReference type="Proteomes" id="UP000275078"/>
    </source>
</evidence>
<dbReference type="Proteomes" id="UP000275078">
    <property type="component" value="Unassembled WGS sequence"/>
</dbReference>
<gene>
    <name evidence="4" type="ORF">BJ508DRAFT_203580</name>
</gene>
<evidence type="ECO:0000313" key="4">
    <source>
        <dbReference type="EMBL" id="RPA87320.1"/>
    </source>
</evidence>
<dbReference type="InterPro" id="IPR014352">
    <property type="entry name" value="FERM/acyl-CoA-bd_prot_sf"/>
</dbReference>
<sequence length="99" mass="11924">MYSPPDNFNEPEFVKHNKIAENLHEKFSEDERLKLYGLYKQSILGDNRVGRVEDAGKELGGYKPRERWQKWEDLKGKNKDEARREYVEFVKELEKKYKS</sequence>